<reference evidence="2 3" key="1">
    <citation type="submission" date="2021-05" db="EMBL/GenBank/DDBJ databases">
        <title>Croceibacterium sp. LX-88 genome sequence.</title>
        <authorList>
            <person name="Luo X."/>
        </authorList>
    </citation>
    <scope>NUCLEOTIDE SEQUENCE [LARGE SCALE GENOMIC DNA]</scope>
    <source>
        <strain evidence="2 3">LX-88</strain>
    </source>
</reference>
<comment type="caution">
    <text evidence="2">The sequence shown here is derived from an EMBL/GenBank/DDBJ whole genome shotgun (WGS) entry which is preliminary data.</text>
</comment>
<dbReference type="EMBL" id="JAHFVK010000001">
    <property type="protein sequence ID" value="MBT2133481.1"/>
    <property type="molecule type" value="Genomic_DNA"/>
</dbReference>
<gene>
    <name evidence="2" type="ORF">KK137_03955</name>
</gene>
<dbReference type="Proteomes" id="UP000811255">
    <property type="component" value="Unassembled WGS sequence"/>
</dbReference>
<keyword evidence="3" id="KW-1185">Reference proteome</keyword>
<sequence length="147" mass="15787">MAAGLRFAPLEPDPVLFDPEQTGDFAKELAKEAAKEQLPPWCSWIGWLDGIPVTMGGFTGPPTEDGTVEIGYLTFTDHQGRGHATALTGFLVATARRGGVARIIAHTLSEPNASTRVLEKNGFVRDGEAHDPDAGTVWRWSLCVAEA</sequence>
<proteinExistence type="predicted"/>
<dbReference type="InterPro" id="IPR016181">
    <property type="entry name" value="Acyl_CoA_acyltransferase"/>
</dbReference>
<dbReference type="CDD" id="cd04301">
    <property type="entry name" value="NAT_SF"/>
    <property type="match status" value="1"/>
</dbReference>
<dbReference type="Pfam" id="PF13302">
    <property type="entry name" value="Acetyltransf_3"/>
    <property type="match status" value="1"/>
</dbReference>
<protein>
    <submittedName>
        <fullName evidence="2">GNAT family N-acetyltransferase</fullName>
    </submittedName>
</protein>
<accession>A0ABS5W143</accession>
<evidence type="ECO:0000313" key="2">
    <source>
        <dbReference type="EMBL" id="MBT2133481.1"/>
    </source>
</evidence>
<name>A0ABS5W143_9SPHN</name>
<evidence type="ECO:0000313" key="3">
    <source>
        <dbReference type="Proteomes" id="UP000811255"/>
    </source>
</evidence>
<dbReference type="InterPro" id="IPR000182">
    <property type="entry name" value="GNAT_dom"/>
</dbReference>
<dbReference type="Gene3D" id="3.40.630.30">
    <property type="match status" value="1"/>
</dbReference>
<feature type="domain" description="N-acetyltransferase" evidence="1">
    <location>
        <begin position="5"/>
        <end position="143"/>
    </location>
</feature>
<dbReference type="PANTHER" id="PTHR43441">
    <property type="entry name" value="RIBOSOMAL-PROTEIN-SERINE ACETYLTRANSFERASE"/>
    <property type="match status" value="1"/>
</dbReference>
<dbReference type="PROSITE" id="PS51186">
    <property type="entry name" value="GNAT"/>
    <property type="match status" value="1"/>
</dbReference>
<dbReference type="RefSeq" id="WP_214534727.1">
    <property type="nucleotide sequence ID" value="NZ_JAHFVK010000001.1"/>
</dbReference>
<evidence type="ECO:0000259" key="1">
    <source>
        <dbReference type="PROSITE" id="PS51186"/>
    </source>
</evidence>
<organism evidence="2 3">
    <name type="scientific">Croceibacterium selenioxidans</name>
    <dbReference type="NCBI Taxonomy" id="2838833"/>
    <lineage>
        <taxon>Bacteria</taxon>
        <taxon>Pseudomonadati</taxon>
        <taxon>Pseudomonadota</taxon>
        <taxon>Alphaproteobacteria</taxon>
        <taxon>Sphingomonadales</taxon>
        <taxon>Erythrobacteraceae</taxon>
        <taxon>Croceibacterium</taxon>
    </lineage>
</organism>
<dbReference type="PANTHER" id="PTHR43441:SF6">
    <property type="entry name" value="N-ACETYLTRANSFERASE DOMAIN-CONTAINING PROTEIN"/>
    <property type="match status" value="1"/>
</dbReference>
<dbReference type="SUPFAM" id="SSF55729">
    <property type="entry name" value="Acyl-CoA N-acyltransferases (Nat)"/>
    <property type="match status" value="1"/>
</dbReference>
<dbReference type="InterPro" id="IPR051908">
    <property type="entry name" value="Ribosomal_N-acetyltransferase"/>
</dbReference>